<dbReference type="RefSeq" id="WP_147932260.1">
    <property type="nucleotide sequence ID" value="NZ_VOXD01000035.1"/>
</dbReference>
<protein>
    <recommendedName>
        <fullName evidence="4">Lipoprotein</fullName>
    </recommendedName>
</protein>
<gene>
    <name evidence="2" type="ORF">FUA23_18540</name>
</gene>
<proteinExistence type="predicted"/>
<dbReference type="Proteomes" id="UP000321907">
    <property type="component" value="Unassembled WGS sequence"/>
</dbReference>
<evidence type="ECO:0008006" key="4">
    <source>
        <dbReference type="Google" id="ProtNLM"/>
    </source>
</evidence>
<dbReference type="AlphaFoldDB" id="A0A5C7FMH1"/>
<feature type="chain" id="PRO_5022771837" description="Lipoprotein" evidence="1">
    <location>
        <begin position="26"/>
        <end position="221"/>
    </location>
</feature>
<reference evidence="2 3" key="1">
    <citation type="submission" date="2019-08" db="EMBL/GenBank/DDBJ databases">
        <title>Lewinella sp. strain SSH13 Genome sequencing and assembly.</title>
        <authorList>
            <person name="Kim I."/>
        </authorList>
    </citation>
    <scope>NUCLEOTIDE SEQUENCE [LARGE SCALE GENOMIC DNA]</scope>
    <source>
        <strain evidence="2 3">SSH13</strain>
    </source>
</reference>
<sequence length="221" mass="24533">MKLKLLVITAGLLLFQCTVNKVVNADQLAGPPVEIIGVYRYVPDSVSVPNRGYREILQLNVDSTFTYEVRQGGLVNYSTMGTWGFDDNHVILLTDASYPRATVEETECSNSSEVRVRNQAGDPINFVVSGKLQSGVDTILFSSTVGFMKLTNLDLKEVSVLSPSGIASPDFDVKKDECSLIKISLPNRRTFDYEKWRLLSGKIKPLSSRGETQGYYLHLSQ</sequence>
<name>A0A5C7FMH1_9BACT</name>
<evidence type="ECO:0000256" key="1">
    <source>
        <dbReference type="SAM" id="SignalP"/>
    </source>
</evidence>
<accession>A0A5C7FMH1</accession>
<keyword evidence="1" id="KW-0732">Signal</keyword>
<dbReference type="EMBL" id="VOXD01000035">
    <property type="protein sequence ID" value="TXF87584.1"/>
    <property type="molecule type" value="Genomic_DNA"/>
</dbReference>
<evidence type="ECO:0000313" key="2">
    <source>
        <dbReference type="EMBL" id="TXF87584.1"/>
    </source>
</evidence>
<evidence type="ECO:0000313" key="3">
    <source>
        <dbReference type="Proteomes" id="UP000321907"/>
    </source>
</evidence>
<comment type="caution">
    <text evidence="2">The sequence shown here is derived from an EMBL/GenBank/DDBJ whole genome shotgun (WGS) entry which is preliminary data.</text>
</comment>
<feature type="signal peptide" evidence="1">
    <location>
        <begin position="1"/>
        <end position="25"/>
    </location>
</feature>
<organism evidence="2 3">
    <name type="scientific">Neolewinella aurantiaca</name>
    <dbReference type="NCBI Taxonomy" id="2602767"/>
    <lineage>
        <taxon>Bacteria</taxon>
        <taxon>Pseudomonadati</taxon>
        <taxon>Bacteroidota</taxon>
        <taxon>Saprospiria</taxon>
        <taxon>Saprospirales</taxon>
        <taxon>Lewinellaceae</taxon>
        <taxon>Neolewinella</taxon>
    </lineage>
</organism>
<keyword evidence="3" id="KW-1185">Reference proteome</keyword>